<dbReference type="InterPro" id="IPR000600">
    <property type="entry name" value="ROK"/>
</dbReference>
<comment type="caution">
    <text evidence="2">The sequence shown here is derived from an EMBL/GenBank/DDBJ whole genome shotgun (WGS) entry which is preliminary data.</text>
</comment>
<gene>
    <name evidence="2" type="ORF">MM236_00680</name>
</gene>
<dbReference type="PANTHER" id="PTHR18964:SF149">
    <property type="entry name" value="BIFUNCTIONAL UDP-N-ACETYLGLUCOSAMINE 2-EPIMERASE_N-ACETYLMANNOSAMINE KINASE"/>
    <property type="match status" value="1"/>
</dbReference>
<dbReference type="Proteomes" id="UP001165488">
    <property type="component" value="Unassembled WGS sequence"/>
</dbReference>
<keyword evidence="3" id="KW-1185">Reference proteome</keyword>
<name>A0ABS9UJD0_9BACT</name>
<protein>
    <submittedName>
        <fullName evidence="2">ROK family protein</fullName>
    </submittedName>
</protein>
<dbReference type="Gene3D" id="3.30.420.40">
    <property type="match status" value="2"/>
</dbReference>
<dbReference type="EMBL" id="JAKZGS010000001">
    <property type="protein sequence ID" value="MCH7396474.1"/>
    <property type="molecule type" value="Genomic_DNA"/>
</dbReference>
<evidence type="ECO:0000313" key="2">
    <source>
        <dbReference type="EMBL" id="MCH7396474.1"/>
    </source>
</evidence>
<dbReference type="RefSeq" id="WP_241272995.1">
    <property type="nucleotide sequence ID" value="NZ_JAKZGS010000001.1"/>
</dbReference>
<evidence type="ECO:0000256" key="1">
    <source>
        <dbReference type="ARBA" id="ARBA00006479"/>
    </source>
</evidence>
<dbReference type="Pfam" id="PF00480">
    <property type="entry name" value="ROK"/>
    <property type="match status" value="1"/>
</dbReference>
<organism evidence="2 3">
    <name type="scientific">Belliella calami</name>
    <dbReference type="NCBI Taxonomy" id="2923436"/>
    <lineage>
        <taxon>Bacteria</taxon>
        <taxon>Pseudomonadati</taxon>
        <taxon>Bacteroidota</taxon>
        <taxon>Cytophagia</taxon>
        <taxon>Cytophagales</taxon>
        <taxon>Cyclobacteriaceae</taxon>
        <taxon>Belliella</taxon>
    </lineage>
</organism>
<comment type="similarity">
    <text evidence="1">Belongs to the ROK (NagC/XylR) family.</text>
</comment>
<dbReference type="PANTHER" id="PTHR18964">
    <property type="entry name" value="ROK (REPRESSOR, ORF, KINASE) FAMILY"/>
    <property type="match status" value="1"/>
</dbReference>
<evidence type="ECO:0000313" key="3">
    <source>
        <dbReference type="Proteomes" id="UP001165488"/>
    </source>
</evidence>
<sequence length="296" mass="32621">MIDNLILGADIGGSHITTGVINPKLNCLVSDSIYRLPIDSKSNAENILDLWSEAIHVQLVKYSQIDQIALAMPGPFDYQIGVSLIQDQGKYLSLYGMNIKQYLAKRLALNSENIVFVNDAVSFLSGEIYAGKAKSGKSIIALTLGTGLGAAEHKNGLTRDIALWQESFRGFKAEHFFSTRWFIERFNQITGGKVDHVKALLEVKDQQVCIDIFEEFADNLCEFLTGWIGDSEFDSLVLGGNISKSSNLFLPKLEQGLSQNGVHLDTWVSDLGEEALLIGAVYNGIISKESKELKND</sequence>
<dbReference type="SUPFAM" id="SSF53067">
    <property type="entry name" value="Actin-like ATPase domain"/>
    <property type="match status" value="1"/>
</dbReference>
<reference evidence="2" key="1">
    <citation type="submission" date="2022-03" db="EMBL/GenBank/DDBJ databases">
        <title>De novo assembled genomes of Belliella spp. (Cyclobacteriaceae) strains.</title>
        <authorList>
            <person name="Szabo A."/>
            <person name="Korponai K."/>
            <person name="Felfoldi T."/>
        </authorList>
    </citation>
    <scope>NUCLEOTIDE SEQUENCE</scope>
    <source>
        <strain evidence="2">DSM 107340</strain>
    </source>
</reference>
<proteinExistence type="inferred from homology"/>
<accession>A0ABS9UJD0</accession>
<dbReference type="InterPro" id="IPR043129">
    <property type="entry name" value="ATPase_NBD"/>
</dbReference>